<keyword evidence="6" id="KW-1185">Reference proteome</keyword>
<dbReference type="PRINTS" id="PR00598">
    <property type="entry name" value="HTHMARR"/>
</dbReference>
<keyword evidence="3" id="KW-0804">Transcription</keyword>
<keyword evidence="1" id="KW-0805">Transcription regulation</keyword>
<dbReference type="Gene3D" id="1.10.10.10">
    <property type="entry name" value="Winged helix-like DNA-binding domain superfamily/Winged helix DNA-binding domain"/>
    <property type="match status" value="1"/>
</dbReference>
<dbReference type="Proteomes" id="UP001164794">
    <property type="component" value="Chromosome"/>
</dbReference>
<evidence type="ECO:0000259" key="4">
    <source>
        <dbReference type="PROSITE" id="PS50995"/>
    </source>
</evidence>
<evidence type="ECO:0000256" key="2">
    <source>
        <dbReference type="ARBA" id="ARBA00023125"/>
    </source>
</evidence>
<reference evidence="5" key="1">
    <citation type="journal article" date="2022" name="Front. Microbiol.">
        <title>New perspectives on an old grouping: The genomic and phenotypic variability of Oxalobacter formigenes and the implications for calcium oxalate stone prevention.</title>
        <authorList>
            <person name="Chmiel J.A."/>
            <person name="Carr C."/>
            <person name="Stuivenberg G.A."/>
            <person name="Venema R."/>
            <person name="Chanyi R.M."/>
            <person name="Al K.F."/>
            <person name="Giguere D."/>
            <person name="Say H."/>
            <person name="Akouris P.P."/>
            <person name="Dominguez Romero S.A."/>
            <person name="Kwong A."/>
            <person name="Tai V."/>
            <person name="Koval S.F."/>
            <person name="Razvi H."/>
            <person name="Bjazevic J."/>
            <person name="Burton J.P."/>
        </authorList>
    </citation>
    <scope>NUCLEOTIDE SEQUENCE</scope>
    <source>
        <strain evidence="5">HOxNP-1</strain>
    </source>
</reference>
<dbReference type="PANTHER" id="PTHR42756:SF1">
    <property type="entry name" value="TRANSCRIPTIONAL REPRESSOR OF EMRAB OPERON"/>
    <property type="match status" value="1"/>
</dbReference>
<organism evidence="5 6">
    <name type="scientific">Oxalobacter aliiformigenes</name>
    <dbReference type="NCBI Taxonomy" id="2946593"/>
    <lineage>
        <taxon>Bacteria</taxon>
        <taxon>Pseudomonadati</taxon>
        <taxon>Pseudomonadota</taxon>
        <taxon>Betaproteobacteria</taxon>
        <taxon>Burkholderiales</taxon>
        <taxon>Oxalobacteraceae</taxon>
        <taxon>Oxalobacter</taxon>
    </lineage>
</organism>
<proteinExistence type="predicted"/>
<dbReference type="InterPro" id="IPR036390">
    <property type="entry name" value="WH_DNA-bd_sf"/>
</dbReference>
<evidence type="ECO:0000313" key="6">
    <source>
        <dbReference type="Proteomes" id="UP001164794"/>
    </source>
</evidence>
<keyword evidence="2" id="KW-0238">DNA-binding</keyword>
<dbReference type="InterPro" id="IPR023187">
    <property type="entry name" value="Tscrpt_reg_MarR-type_CS"/>
</dbReference>
<evidence type="ECO:0000313" key="5">
    <source>
        <dbReference type="EMBL" id="WAV97973.1"/>
    </source>
</evidence>
<dbReference type="RefSeq" id="WP_269265571.1">
    <property type="nucleotide sequence ID" value="NZ_CP098248.1"/>
</dbReference>
<name>A0ABY7JK36_9BURK</name>
<dbReference type="SUPFAM" id="SSF46785">
    <property type="entry name" value="Winged helix' DNA-binding domain"/>
    <property type="match status" value="1"/>
</dbReference>
<dbReference type="PANTHER" id="PTHR42756">
    <property type="entry name" value="TRANSCRIPTIONAL REGULATOR, MARR"/>
    <property type="match status" value="1"/>
</dbReference>
<accession>A0ABY7JK36</accession>
<feature type="domain" description="HTH marR-type" evidence="4">
    <location>
        <begin position="1"/>
        <end position="143"/>
    </location>
</feature>
<evidence type="ECO:0000256" key="1">
    <source>
        <dbReference type="ARBA" id="ARBA00023015"/>
    </source>
</evidence>
<dbReference type="Pfam" id="PF01047">
    <property type="entry name" value="MarR"/>
    <property type="match status" value="1"/>
</dbReference>
<sequence length="219" mass="23029">MNWRAVMQDEAMSIFGNLRVCSTLLHRGGGGQRHCRGGFHGRGRVLALLREHDGIGQGELAELLGIRAPSASELIERLAAEELVEKRVNEADRRSVKVFLTEKGGKLADFVGRNRRQEAGELLEGFSGEEKMQLARLLEKLALAMKERTGAAGGESGFAHGHSHGGGCCGGGHGHGAGHGHGHCHATGGCHAHAGQDGDGLHGGHCCGRGHGRHGEEGV</sequence>
<evidence type="ECO:0000256" key="3">
    <source>
        <dbReference type="ARBA" id="ARBA00023163"/>
    </source>
</evidence>
<protein>
    <submittedName>
        <fullName evidence="5">MarR family transcriptional regulator</fullName>
    </submittedName>
</protein>
<dbReference type="InterPro" id="IPR000835">
    <property type="entry name" value="HTH_MarR-typ"/>
</dbReference>
<dbReference type="PROSITE" id="PS50995">
    <property type="entry name" value="HTH_MARR_2"/>
    <property type="match status" value="1"/>
</dbReference>
<dbReference type="InterPro" id="IPR036388">
    <property type="entry name" value="WH-like_DNA-bd_sf"/>
</dbReference>
<dbReference type="SMART" id="SM00347">
    <property type="entry name" value="HTH_MARR"/>
    <property type="match status" value="1"/>
</dbReference>
<gene>
    <name evidence="5" type="ORF">NB645_04395</name>
</gene>
<dbReference type="EMBL" id="CP098248">
    <property type="protein sequence ID" value="WAV97973.1"/>
    <property type="molecule type" value="Genomic_DNA"/>
</dbReference>
<dbReference type="PROSITE" id="PS01117">
    <property type="entry name" value="HTH_MARR_1"/>
    <property type="match status" value="1"/>
</dbReference>